<evidence type="ECO:0000313" key="2">
    <source>
        <dbReference type="EMBL" id="KAG2454457.1"/>
    </source>
</evidence>
<reference evidence="2" key="1">
    <citation type="journal article" date="2020" name="bioRxiv">
        <title>Comparative genomics of Chlamydomonas.</title>
        <authorList>
            <person name="Craig R.J."/>
            <person name="Hasan A.R."/>
            <person name="Ness R.W."/>
            <person name="Keightley P.D."/>
        </authorList>
    </citation>
    <scope>NUCLEOTIDE SEQUENCE</scope>
    <source>
        <strain evidence="2">CCAP 11/173</strain>
    </source>
</reference>
<feature type="region of interest" description="Disordered" evidence="1">
    <location>
        <begin position="62"/>
        <end position="88"/>
    </location>
</feature>
<dbReference type="Gene3D" id="3.30.710.10">
    <property type="entry name" value="Potassium Channel Kv1.1, Chain A"/>
    <property type="match status" value="1"/>
</dbReference>
<organism evidence="2 3">
    <name type="scientific">Chlamydomonas schloesseri</name>
    <dbReference type="NCBI Taxonomy" id="2026947"/>
    <lineage>
        <taxon>Eukaryota</taxon>
        <taxon>Viridiplantae</taxon>
        <taxon>Chlorophyta</taxon>
        <taxon>core chlorophytes</taxon>
        <taxon>Chlorophyceae</taxon>
        <taxon>CS clade</taxon>
        <taxon>Chlamydomonadales</taxon>
        <taxon>Chlamydomonadaceae</taxon>
        <taxon>Chlamydomonas</taxon>
    </lineage>
</organism>
<dbReference type="Proteomes" id="UP000613740">
    <property type="component" value="Unassembled WGS sequence"/>
</dbReference>
<evidence type="ECO:0000313" key="3">
    <source>
        <dbReference type="Proteomes" id="UP000613740"/>
    </source>
</evidence>
<sequence length="717" mass="75554">MAASVLGALQKLYNSEHLADCRIAISLLGQPETVLRALPAHLFVVQAGSELFRAQAERWSKQARQTAGAGTAERPTAAKRKREETPDAACGDAALSLAPVNDAISSGDEARAATTPSRATLTPPPPCLLPQLCVALDNAADLRYALAAICFLYSGNLNHITSPSASSGVGHDGVGGAAGSSSGGSLAAALLHTRRLALYLQMPDCVAACEQALVERVARPQGSQAEAAAPATSAVSSSAVKRAGAAVRPLRMSEPVLAAVADLYAARKLLLPPPTLLPPESELPPAASAAYVVGADPGATALSYRLHMVSLQQLATWAQENELAVAAENRARERRLLMHRQGTPPRQQAPLSDIPPPAQMPPPNSAVPPPPTARQQQEAAGQAGARGLLAAAPPPPTFGELLAWAVCSAPHVLTNPEAHWHVSRLPMAAIQALLAADTFCTDDESSVLLLLAEWAQANPHVSPAELRRAQSLLRLSHMNDAYLCALLPHLASSWLPLSPHEVGLLAQCANGSARRRQRIWVEAQDLPSVRQGARWFASTPRPLPPVRVVDWSIPLEELPAGVAGSQQTTTFATAATTLVAKGFRWSVGVWRPGGCSTAAGVQLTCDMPQVLLAISSGAAAAAGPLASPGYLRLLVYGSDGRTVFLWEANDVDNDMIASNGGSWDCADALLLHEPAEREELQQEQQAWERHLIDGRLRGQLRWLPKLPRAACKAGAGE</sequence>
<comment type="caution">
    <text evidence="2">The sequence shown here is derived from an EMBL/GenBank/DDBJ whole genome shotgun (WGS) entry which is preliminary data.</text>
</comment>
<dbReference type="OrthoDB" id="538655at2759"/>
<protein>
    <recommendedName>
        <fullName evidence="4">BACK domain-containing protein</fullName>
    </recommendedName>
</protein>
<feature type="compositionally biased region" description="Low complexity" evidence="1">
    <location>
        <begin position="373"/>
        <end position="390"/>
    </location>
</feature>
<dbReference type="AlphaFoldDB" id="A0A835WW09"/>
<gene>
    <name evidence="2" type="ORF">HYH02_001476</name>
</gene>
<accession>A0A835WW09</accession>
<name>A0A835WW09_9CHLO</name>
<feature type="compositionally biased region" description="Pro residues" evidence="1">
    <location>
        <begin position="353"/>
        <end position="372"/>
    </location>
</feature>
<feature type="region of interest" description="Disordered" evidence="1">
    <location>
        <begin position="340"/>
        <end position="390"/>
    </location>
</feature>
<evidence type="ECO:0008006" key="4">
    <source>
        <dbReference type="Google" id="ProtNLM"/>
    </source>
</evidence>
<proteinExistence type="predicted"/>
<evidence type="ECO:0000256" key="1">
    <source>
        <dbReference type="SAM" id="MobiDB-lite"/>
    </source>
</evidence>
<dbReference type="EMBL" id="JAEHOD010000002">
    <property type="protein sequence ID" value="KAG2454457.1"/>
    <property type="molecule type" value="Genomic_DNA"/>
</dbReference>
<keyword evidence="3" id="KW-1185">Reference proteome</keyword>
<dbReference type="InterPro" id="IPR011333">
    <property type="entry name" value="SKP1/BTB/POZ_sf"/>
</dbReference>